<reference evidence="6" key="1">
    <citation type="submission" date="2020-04" db="EMBL/GenBank/DDBJ databases">
        <authorList>
            <person name="Alioto T."/>
            <person name="Alioto T."/>
            <person name="Gomez Garrido J."/>
        </authorList>
    </citation>
    <scope>NUCLEOTIDE SEQUENCE</scope>
    <source>
        <strain evidence="6">A484AB</strain>
    </source>
</reference>
<protein>
    <submittedName>
        <fullName evidence="6">Transmembrane adipocyte-associated 1 isoform X1</fullName>
    </submittedName>
</protein>
<dbReference type="GO" id="GO:0005886">
    <property type="term" value="C:plasma membrane"/>
    <property type="evidence" value="ECO:0007669"/>
    <property type="project" value="TreeGrafter"/>
</dbReference>
<evidence type="ECO:0000256" key="4">
    <source>
        <dbReference type="ARBA" id="ARBA00022989"/>
    </source>
</evidence>
<evidence type="ECO:0000256" key="1">
    <source>
        <dbReference type="ARBA" id="ARBA00004141"/>
    </source>
</evidence>
<gene>
    <name evidence="6" type="ORF">PACLA_8A082897</name>
</gene>
<dbReference type="PANTHER" id="PTHR15876:SF8">
    <property type="entry name" value="TRANSMEMBRANE PROTEIN ADIPOCYTE-ASSOCIATED 1"/>
    <property type="match status" value="1"/>
</dbReference>
<comment type="caution">
    <text evidence="6">The sequence shown here is derived from an EMBL/GenBank/DDBJ whole genome shotgun (WGS) entry which is preliminary data.</text>
</comment>
<dbReference type="Pfam" id="PF10160">
    <property type="entry name" value="Tmemb_40"/>
    <property type="match status" value="1"/>
</dbReference>
<keyword evidence="5" id="KW-0472">Membrane</keyword>
<evidence type="ECO:0000256" key="2">
    <source>
        <dbReference type="ARBA" id="ARBA00010125"/>
    </source>
</evidence>
<proteinExistence type="inferred from homology"/>
<name>A0A6S7JM68_PARCT</name>
<evidence type="ECO:0000313" key="6">
    <source>
        <dbReference type="EMBL" id="CAB4032118.1"/>
    </source>
</evidence>
<keyword evidence="4" id="KW-1133">Transmembrane helix</keyword>
<keyword evidence="7" id="KW-1185">Reference proteome</keyword>
<dbReference type="PANTHER" id="PTHR15876">
    <property type="entry name" value="TRANSMEMBRANE PROTEIN ADIPOCYTE-ASSOCIATED 1"/>
    <property type="match status" value="1"/>
</dbReference>
<comment type="similarity">
    <text evidence="2">Belongs to the UPF0359 family.</text>
</comment>
<dbReference type="AlphaFoldDB" id="A0A6S7JM68"/>
<evidence type="ECO:0000256" key="5">
    <source>
        <dbReference type="ARBA" id="ARBA00023136"/>
    </source>
</evidence>
<evidence type="ECO:0000313" key="7">
    <source>
        <dbReference type="Proteomes" id="UP001152795"/>
    </source>
</evidence>
<keyword evidence="3 6" id="KW-0812">Transmembrane</keyword>
<dbReference type="Proteomes" id="UP001152795">
    <property type="component" value="Unassembled WGS sequence"/>
</dbReference>
<accession>A0A6S7JM68</accession>
<dbReference type="InterPro" id="IPR018781">
    <property type="entry name" value="TPRA1/CAND2/CAND8"/>
</dbReference>
<dbReference type="OrthoDB" id="10027388at2759"/>
<evidence type="ECO:0000256" key="3">
    <source>
        <dbReference type="ARBA" id="ARBA00022692"/>
    </source>
</evidence>
<dbReference type="GO" id="GO:0004930">
    <property type="term" value="F:G protein-coupled receptor activity"/>
    <property type="evidence" value="ECO:0007669"/>
    <property type="project" value="TreeGrafter"/>
</dbReference>
<comment type="subcellular location">
    <subcellularLocation>
        <location evidence="1">Membrane</location>
        <topology evidence="1">Multi-pass membrane protein</topology>
    </subcellularLocation>
</comment>
<dbReference type="EMBL" id="CACRXK020018142">
    <property type="protein sequence ID" value="CAB4032118.1"/>
    <property type="molecule type" value="Genomic_DNA"/>
</dbReference>
<organism evidence="6 7">
    <name type="scientific">Paramuricea clavata</name>
    <name type="common">Red gorgonian</name>
    <name type="synonym">Violescent sea-whip</name>
    <dbReference type="NCBI Taxonomy" id="317549"/>
    <lineage>
        <taxon>Eukaryota</taxon>
        <taxon>Metazoa</taxon>
        <taxon>Cnidaria</taxon>
        <taxon>Anthozoa</taxon>
        <taxon>Octocorallia</taxon>
        <taxon>Malacalcyonacea</taxon>
        <taxon>Plexauridae</taxon>
        <taxon>Paramuricea</taxon>
    </lineage>
</organism>
<sequence length="326" mass="36801">MERNDLLPTLLLTTQNASSIGEPIDYGVCREMLEKSIGNTCITYWNLALLAPNVIFLIFLAYHIGLFYRMFQRHNFPMVKTLLILVSLVCVVNVIRGFIASITRAHSPDDNIANESLWLLLRFLVLAVEISVIGYGLFGNGRGKGVGKRVISLSFFLALVYATIQSLLEVYTPDRTRIFKNKYMMFQHGGMLFWFITSCVFFVIYSSIVILPQTNCLYGRGFLSLPSNRAFYRYAAILCVVNLLEAIGSLLVYYRKTYGLCILNVAVLLFYALFAPLVYFTFLQKSFSLLKKSNLRINDGMANYTVVESESSTSSADGNDNNSLII</sequence>